<organism evidence="1 2">
    <name type="scientific">Pseudomonas monteilii</name>
    <dbReference type="NCBI Taxonomy" id="76759"/>
    <lineage>
        <taxon>Bacteria</taxon>
        <taxon>Pseudomonadati</taxon>
        <taxon>Pseudomonadota</taxon>
        <taxon>Gammaproteobacteria</taxon>
        <taxon>Pseudomonadales</taxon>
        <taxon>Pseudomonadaceae</taxon>
        <taxon>Pseudomonas</taxon>
    </lineage>
</organism>
<gene>
    <name evidence="1" type="ORF">D0894_15195</name>
</gene>
<reference evidence="1 2" key="1">
    <citation type="submission" date="2018-08" db="EMBL/GenBank/DDBJ databases">
        <title>Draft genome sequence of the cyanotroph, Pseudomonas monteilii BCN3.</title>
        <authorList>
            <person name="Jones L.B."/>
            <person name="Kunz D.A."/>
        </authorList>
    </citation>
    <scope>NUCLEOTIDE SEQUENCE [LARGE SCALE GENOMIC DNA]</scope>
    <source>
        <strain evidence="1 2">BCN3</strain>
    </source>
</reference>
<sequence length="64" mass="7751">MVYEVRVKFLSIQHVLIECLDASWVGSELFSQMEAIRISWAKRFSFRKRKNIQVFFNYEVYVVD</sequence>
<protein>
    <submittedName>
        <fullName evidence="1">Uncharacterized protein</fullName>
    </submittedName>
</protein>
<proteinExistence type="predicted"/>
<accession>A0A399M4S7</accession>
<evidence type="ECO:0000313" key="2">
    <source>
        <dbReference type="Proteomes" id="UP000265875"/>
    </source>
</evidence>
<comment type="caution">
    <text evidence="1">The sequence shown here is derived from an EMBL/GenBank/DDBJ whole genome shotgun (WGS) entry which is preliminary data.</text>
</comment>
<dbReference type="AlphaFoldDB" id="A0A399M4S7"/>
<dbReference type="EMBL" id="QWLL01000033">
    <property type="protein sequence ID" value="RII76781.1"/>
    <property type="molecule type" value="Genomic_DNA"/>
</dbReference>
<evidence type="ECO:0000313" key="1">
    <source>
        <dbReference type="EMBL" id="RII76781.1"/>
    </source>
</evidence>
<name>A0A399M4S7_9PSED</name>
<dbReference type="Proteomes" id="UP000265875">
    <property type="component" value="Unassembled WGS sequence"/>
</dbReference>